<keyword evidence="4" id="KW-0444">Lipid biosynthesis</keyword>
<dbReference type="KEGG" id="puo:RZN69_18290"/>
<name>A0AAQ3QV57_9BACT</name>
<evidence type="ECO:0000256" key="1">
    <source>
        <dbReference type="ARBA" id="ARBA00002056"/>
    </source>
</evidence>
<evidence type="ECO:0000256" key="4">
    <source>
        <dbReference type="ARBA" id="ARBA00022516"/>
    </source>
</evidence>
<evidence type="ECO:0000256" key="8">
    <source>
        <dbReference type="ARBA" id="ARBA00023098"/>
    </source>
</evidence>
<dbReference type="GO" id="GO:0008915">
    <property type="term" value="F:lipid-A-disaccharide synthase activity"/>
    <property type="evidence" value="ECO:0007669"/>
    <property type="project" value="UniProtKB-UniRule"/>
</dbReference>
<evidence type="ECO:0000256" key="10">
    <source>
        <dbReference type="NCBIfam" id="TIGR00215"/>
    </source>
</evidence>
<dbReference type="Pfam" id="PF02684">
    <property type="entry name" value="LpxB"/>
    <property type="match status" value="1"/>
</dbReference>
<gene>
    <name evidence="11" type="primary">lpxB</name>
    <name evidence="11" type="ORF">RZN69_18290</name>
</gene>
<comment type="function">
    <text evidence="1">Condensation of UDP-2,3-diacylglucosamine and 2,3-diacylglucosamine-1-phosphate to form lipid A disaccharide, a precursor of lipid A, a phosphorylated glycolipid that anchors the lipopolysaccharide to the outer membrane of the cell.</text>
</comment>
<dbReference type="PANTHER" id="PTHR30372">
    <property type="entry name" value="LIPID-A-DISACCHARIDE SYNTHASE"/>
    <property type="match status" value="1"/>
</dbReference>
<evidence type="ECO:0000256" key="3">
    <source>
        <dbReference type="ARBA" id="ARBA00020902"/>
    </source>
</evidence>
<dbReference type="PANTHER" id="PTHR30372:SF4">
    <property type="entry name" value="LIPID-A-DISACCHARIDE SYNTHASE, MITOCHONDRIAL-RELATED"/>
    <property type="match status" value="1"/>
</dbReference>
<dbReference type="InterPro" id="IPR003835">
    <property type="entry name" value="Glyco_trans_19"/>
</dbReference>
<keyword evidence="12" id="KW-1185">Reference proteome</keyword>
<protein>
    <recommendedName>
        <fullName evidence="3 10">Lipid-A-disaccharide synthase</fullName>
        <ecNumber evidence="2 10">2.4.1.182</ecNumber>
    </recommendedName>
</protein>
<accession>A0AAQ3QV57</accession>
<evidence type="ECO:0000256" key="2">
    <source>
        <dbReference type="ARBA" id="ARBA00012687"/>
    </source>
</evidence>
<dbReference type="EC" id="2.4.1.182" evidence="2 10"/>
<evidence type="ECO:0000256" key="7">
    <source>
        <dbReference type="ARBA" id="ARBA00022679"/>
    </source>
</evidence>
<reference evidence="11 12" key="1">
    <citation type="submission" date="2023-10" db="EMBL/GenBank/DDBJ databases">
        <title>Rubellicoccus peritrichatus gen. nov., sp. nov., isolated from an algae of coral reef tank.</title>
        <authorList>
            <person name="Luo J."/>
        </authorList>
    </citation>
    <scope>NUCLEOTIDE SEQUENCE [LARGE SCALE GENOMIC DNA]</scope>
    <source>
        <strain evidence="11 12">CR14</strain>
    </source>
</reference>
<proteinExistence type="predicted"/>
<keyword evidence="5" id="KW-0441">Lipid A biosynthesis</keyword>
<dbReference type="GO" id="GO:0005543">
    <property type="term" value="F:phospholipid binding"/>
    <property type="evidence" value="ECO:0007669"/>
    <property type="project" value="TreeGrafter"/>
</dbReference>
<dbReference type="RefSeq" id="WP_317832681.1">
    <property type="nucleotide sequence ID" value="NZ_CP136920.1"/>
</dbReference>
<evidence type="ECO:0000313" key="12">
    <source>
        <dbReference type="Proteomes" id="UP001304300"/>
    </source>
</evidence>
<dbReference type="SUPFAM" id="SSF53756">
    <property type="entry name" value="UDP-Glycosyltransferase/glycogen phosphorylase"/>
    <property type="match status" value="1"/>
</dbReference>
<dbReference type="NCBIfam" id="TIGR00215">
    <property type="entry name" value="lpxB"/>
    <property type="match status" value="1"/>
</dbReference>
<organism evidence="11 12">
    <name type="scientific">Rubellicoccus peritrichatus</name>
    <dbReference type="NCBI Taxonomy" id="3080537"/>
    <lineage>
        <taxon>Bacteria</taxon>
        <taxon>Pseudomonadati</taxon>
        <taxon>Verrucomicrobiota</taxon>
        <taxon>Opitutia</taxon>
        <taxon>Puniceicoccales</taxon>
        <taxon>Cerasicoccaceae</taxon>
        <taxon>Rubellicoccus</taxon>
    </lineage>
</organism>
<evidence type="ECO:0000256" key="5">
    <source>
        <dbReference type="ARBA" id="ARBA00022556"/>
    </source>
</evidence>
<keyword evidence="6 11" id="KW-0328">Glycosyltransferase</keyword>
<evidence type="ECO:0000256" key="6">
    <source>
        <dbReference type="ARBA" id="ARBA00022676"/>
    </source>
</evidence>
<dbReference type="EMBL" id="CP136920">
    <property type="protein sequence ID" value="WOO40575.1"/>
    <property type="molecule type" value="Genomic_DNA"/>
</dbReference>
<dbReference type="GO" id="GO:0016020">
    <property type="term" value="C:membrane"/>
    <property type="evidence" value="ECO:0007669"/>
    <property type="project" value="GOC"/>
</dbReference>
<evidence type="ECO:0000313" key="11">
    <source>
        <dbReference type="EMBL" id="WOO40575.1"/>
    </source>
</evidence>
<dbReference type="AlphaFoldDB" id="A0AAQ3QV57"/>
<keyword evidence="7 11" id="KW-0808">Transferase</keyword>
<evidence type="ECO:0000256" key="9">
    <source>
        <dbReference type="ARBA" id="ARBA00048975"/>
    </source>
</evidence>
<dbReference type="GO" id="GO:0009245">
    <property type="term" value="P:lipid A biosynthetic process"/>
    <property type="evidence" value="ECO:0007669"/>
    <property type="project" value="UniProtKB-UniRule"/>
</dbReference>
<sequence length="383" mass="41970">MDLPSPASRPDLLVVAGEHSGDAHAARMVRQAKAKNPGLAVCALGGDELKDAGAELLFDLTEHSVVGLFEVLKNYGFFKELFEATIAWIKEHRPRAVCFIDYPGFNLRLAKRLCDEKLAVKGGGEIKLLYYISPQIWAWKTGRRFKMAKLLDSLAVIFPFEVSCYSDTDLPVNFVGHPFVEEDHALPLTYDPDAPILLLPGSRQTPVKRILPVMLEGLRAFRKIDSKRKVIIVYPSDPIRESEAAILSQYPDLQDCVSLETLANGQRVSAVLTSSGTMSLEVALAGVPGAIVYRANPLTYMIGRRVVKIDYLGIANILLDRPAWPEFIQGAASPDALADQLQQCINGKSRIAASTKDAAALKTILGEAADMQPADWLLSELEA</sequence>
<comment type="catalytic activity">
    <reaction evidence="9">
        <text>a lipid X + a UDP-2-N,3-O-bis[(3R)-3-hydroxyacyl]-alpha-D-glucosamine = a lipid A disaccharide + UDP + H(+)</text>
        <dbReference type="Rhea" id="RHEA:67828"/>
        <dbReference type="ChEBI" id="CHEBI:15378"/>
        <dbReference type="ChEBI" id="CHEBI:58223"/>
        <dbReference type="ChEBI" id="CHEBI:137748"/>
        <dbReference type="ChEBI" id="CHEBI:176338"/>
        <dbReference type="ChEBI" id="CHEBI:176343"/>
        <dbReference type="EC" id="2.4.1.182"/>
    </reaction>
</comment>
<dbReference type="Proteomes" id="UP001304300">
    <property type="component" value="Chromosome"/>
</dbReference>
<keyword evidence="8" id="KW-0443">Lipid metabolism</keyword>